<organism evidence="2 3">
    <name type="scientific">Orchesella dallaii</name>
    <dbReference type="NCBI Taxonomy" id="48710"/>
    <lineage>
        <taxon>Eukaryota</taxon>
        <taxon>Metazoa</taxon>
        <taxon>Ecdysozoa</taxon>
        <taxon>Arthropoda</taxon>
        <taxon>Hexapoda</taxon>
        <taxon>Collembola</taxon>
        <taxon>Entomobryomorpha</taxon>
        <taxon>Entomobryoidea</taxon>
        <taxon>Orchesellidae</taxon>
        <taxon>Orchesellinae</taxon>
        <taxon>Orchesella</taxon>
    </lineage>
</organism>
<evidence type="ECO:0000313" key="2">
    <source>
        <dbReference type="EMBL" id="CAL8098658.1"/>
    </source>
</evidence>
<reference evidence="2 3" key="1">
    <citation type="submission" date="2024-08" db="EMBL/GenBank/DDBJ databases">
        <authorList>
            <person name="Cucini C."/>
            <person name="Frati F."/>
        </authorList>
    </citation>
    <scope>NUCLEOTIDE SEQUENCE [LARGE SCALE GENOMIC DNA]</scope>
</reference>
<keyword evidence="3" id="KW-1185">Reference proteome</keyword>
<name>A0ABP1QD70_9HEXA</name>
<feature type="chain" id="PRO_5045944598" evidence="1">
    <location>
        <begin position="26"/>
        <end position="192"/>
    </location>
</feature>
<evidence type="ECO:0000313" key="3">
    <source>
        <dbReference type="Proteomes" id="UP001642540"/>
    </source>
</evidence>
<dbReference type="EMBL" id="CAXLJM020000030">
    <property type="protein sequence ID" value="CAL8098658.1"/>
    <property type="molecule type" value="Genomic_DNA"/>
</dbReference>
<dbReference type="Proteomes" id="UP001642540">
    <property type="component" value="Unassembled WGS sequence"/>
</dbReference>
<proteinExistence type="predicted"/>
<keyword evidence="1" id="KW-0732">Signal</keyword>
<protein>
    <submittedName>
        <fullName evidence="2">Uncharacterized protein</fullName>
    </submittedName>
</protein>
<sequence>MARNIPLYCWITVLISLTFLNRASCAAGNLTRLTCDSSEAPVRAKGVPSKADEVCKQYINGDYFHTYSKEDCNEDGSLNCCDGVCNCCDGPSCTDNTCYALEISGGGSSSNGCGSASRERCTEYDRGKAVKNYSKYDCPREYPYLNCCGGECICCRASDVCPVYGGDPECESSLSRFGEGLGAPRQNWTITV</sequence>
<evidence type="ECO:0000256" key="1">
    <source>
        <dbReference type="SAM" id="SignalP"/>
    </source>
</evidence>
<comment type="caution">
    <text evidence="2">The sequence shown here is derived from an EMBL/GenBank/DDBJ whole genome shotgun (WGS) entry which is preliminary data.</text>
</comment>
<gene>
    <name evidence="2" type="ORF">ODALV1_LOCUS10014</name>
</gene>
<feature type="signal peptide" evidence="1">
    <location>
        <begin position="1"/>
        <end position="25"/>
    </location>
</feature>
<accession>A0ABP1QD70</accession>